<dbReference type="EMBL" id="CP090168">
    <property type="protein sequence ID" value="UJO18685.1"/>
    <property type="molecule type" value="Genomic_DNA"/>
</dbReference>
<keyword evidence="3" id="KW-1185">Reference proteome</keyword>
<feature type="compositionally biased region" description="Basic and acidic residues" evidence="1">
    <location>
        <begin position="109"/>
        <end position="122"/>
    </location>
</feature>
<dbReference type="AlphaFoldDB" id="A0A9Q8UQG0"/>
<evidence type="ECO:0000313" key="2">
    <source>
        <dbReference type="EMBL" id="UJO18685.1"/>
    </source>
</evidence>
<evidence type="ECO:0000256" key="1">
    <source>
        <dbReference type="SAM" id="MobiDB-lite"/>
    </source>
</evidence>
<organism evidence="2 3">
    <name type="scientific">Passalora fulva</name>
    <name type="common">Tomato leaf mold</name>
    <name type="synonym">Cladosporium fulvum</name>
    <dbReference type="NCBI Taxonomy" id="5499"/>
    <lineage>
        <taxon>Eukaryota</taxon>
        <taxon>Fungi</taxon>
        <taxon>Dikarya</taxon>
        <taxon>Ascomycota</taxon>
        <taxon>Pezizomycotina</taxon>
        <taxon>Dothideomycetes</taxon>
        <taxon>Dothideomycetidae</taxon>
        <taxon>Mycosphaerellales</taxon>
        <taxon>Mycosphaerellaceae</taxon>
        <taxon>Fulvia</taxon>
    </lineage>
</organism>
<feature type="compositionally biased region" description="Basic and acidic residues" evidence="1">
    <location>
        <begin position="147"/>
        <end position="156"/>
    </location>
</feature>
<reference evidence="2" key="1">
    <citation type="submission" date="2021-12" db="EMBL/GenBank/DDBJ databases">
        <authorList>
            <person name="Zaccaron A."/>
            <person name="Stergiopoulos I."/>
        </authorList>
    </citation>
    <scope>NUCLEOTIDE SEQUENCE</scope>
    <source>
        <strain evidence="2">Race5_Kim</strain>
    </source>
</reference>
<dbReference type="Proteomes" id="UP000756132">
    <property type="component" value="Chromosome 6"/>
</dbReference>
<dbReference type="KEGG" id="ffu:CLAFUR5_07531"/>
<protein>
    <submittedName>
        <fullName evidence="2">Uncharacterized protein</fullName>
    </submittedName>
</protein>
<accession>A0A9Q8UQG0</accession>
<feature type="region of interest" description="Disordered" evidence="1">
    <location>
        <begin position="97"/>
        <end position="189"/>
    </location>
</feature>
<sequence>MKSLEKHIEDYFRALRLCQARQWDAAITTAKRSLTDPSLPRQWQVEDCVIVCSATDDWEEAERFREAAEAVYNTSRIQATPSQKAEATLRDMRSILDQIKAGQDAEPPEETKVDVENDSHDAEETDEDDDELDDSEDDELNDSEDEAVNREPDPLKVIRGTLVMHMPARSLESSSDSEPDSNPDVCVCA</sequence>
<dbReference type="RefSeq" id="XP_047763051.1">
    <property type="nucleotide sequence ID" value="XM_047906679.1"/>
</dbReference>
<dbReference type="GeneID" id="71987409"/>
<reference evidence="2" key="2">
    <citation type="journal article" date="2022" name="Microb. Genom.">
        <title>A chromosome-scale genome assembly of the tomato pathogen Cladosporium fulvum reveals a compartmentalized genome architecture and the presence of a dispensable chromosome.</title>
        <authorList>
            <person name="Zaccaron A.Z."/>
            <person name="Chen L.H."/>
            <person name="Samaras A."/>
            <person name="Stergiopoulos I."/>
        </authorList>
    </citation>
    <scope>NUCLEOTIDE SEQUENCE</scope>
    <source>
        <strain evidence="2">Race5_Kim</strain>
    </source>
</reference>
<gene>
    <name evidence="2" type="ORF">CLAFUR5_07531</name>
</gene>
<name>A0A9Q8UQG0_PASFU</name>
<proteinExistence type="predicted"/>
<feature type="compositionally biased region" description="Acidic residues" evidence="1">
    <location>
        <begin position="123"/>
        <end position="146"/>
    </location>
</feature>
<evidence type="ECO:0000313" key="3">
    <source>
        <dbReference type="Proteomes" id="UP000756132"/>
    </source>
</evidence>